<dbReference type="PANTHER" id="PTHR24104:SF57">
    <property type="entry name" value="BEE-MILK PROTEIN"/>
    <property type="match status" value="1"/>
</dbReference>
<dbReference type="AlphaFoldDB" id="C3XUS3"/>
<dbReference type="SUPFAM" id="SSF63825">
    <property type="entry name" value="YWTD domain"/>
    <property type="match status" value="1"/>
</dbReference>
<evidence type="ECO:0000256" key="3">
    <source>
        <dbReference type="ARBA" id="ARBA00022737"/>
    </source>
</evidence>
<dbReference type="InterPro" id="IPR011489">
    <property type="entry name" value="EMI_domain"/>
</dbReference>
<dbReference type="InterPro" id="IPR000152">
    <property type="entry name" value="EGF-type_Asp/Asn_hydroxyl_site"/>
</dbReference>
<dbReference type="SUPFAM" id="SSF57196">
    <property type="entry name" value="EGF/Laminin"/>
    <property type="match status" value="2"/>
</dbReference>
<feature type="domain" description="EMI" evidence="8">
    <location>
        <begin position="77"/>
        <end position="142"/>
    </location>
</feature>
<dbReference type="InterPro" id="IPR049883">
    <property type="entry name" value="NOTCH1_EGF-like"/>
</dbReference>
<evidence type="ECO:0000256" key="7">
    <source>
        <dbReference type="SAM" id="MobiDB-lite"/>
    </source>
</evidence>
<evidence type="ECO:0000313" key="9">
    <source>
        <dbReference type="EMBL" id="EEN68148.1"/>
    </source>
</evidence>
<dbReference type="CDD" id="cd05819">
    <property type="entry name" value="NHL"/>
    <property type="match status" value="1"/>
</dbReference>
<organism>
    <name type="scientific">Branchiostoma floridae</name>
    <name type="common">Florida lancelet</name>
    <name type="synonym">Amphioxus</name>
    <dbReference type="NCBI Taxonomy" id="7739"/>
    <lineage>
        <taxon>Eukaryota</taxon>
        <taxon>Metazoa</taxon>
        <taxon>Chordata</taxon>
        <taxon>Cephalochordata</taxon>
        <taxon>Leptocardii</taxon>
        <taxon>Amphioxiformes</taxon>
        <taxon>Branchiostomatidae</taxon>
        <taxon>Branchiostoma</taxon>
    </lineage>
</organism>
<feature type="repeat" description="NHL" evidence="6">
    <location>
        <begin position="309"/>
        <end position="352"/>
    </location>
</feature>
<dbReference type="FunFam" id="2.10.25.10:FF:000005">
    <property type="entry name" value="Fibrillin 2"/>
    <property type="match status" value="1"/>
</dbReference>
<dbReference type="Pfam" id="PF07645">
    <property type="entry name" value="EGF_CA"/>
    <property type="match status" value="2"/>
</dbReference>
<dbReference type="InParanoid" id="C3XUS3"/>
<dbReference type="PROSITE" id="PS51041">
    <property type="entry name" value="EMI"/>
    <property type="match status" value="1"/>
</dbReference>
<evidence type="ECO:0000256" key="2">
    <source>
        <dbReference type="ARBA" id="ARBA00022729"/>
    </source>
</evidence>
<keyword evidence="4" id="KW-1015">Disulfide bond</keyword>
<proteinExistence type="predicted"/>
<evidence type="ECO:0000256" key="6">
    <source>
        <dbReference type="PROSITE-ProRule" id="PRU00504"/>
    </source>
</evidence>
<keyword evidence="3" id="KW-0677">Repeat</keyword>
<evidence type="ECO:0000256" key="4">
    <source>
        <dbReference type="ARBA" id="ARBA00023157"/>
    </source>
</evidence>
<dbReference type="Gene3D" id="2.10.25.10">
    <property type="entry name" value="Laminin"/>
    <property type="match status" value="2"/>
</dbReference>
<dbReference type="InterPro" id="IPR011042">
    <property type="entry name" value="6-blade_b-propeller_TolB-like"/>
</dbReference>
<dbReference type="InterPro" id="IPR001258">
    <property type="entry name" value="NHL_repeat"/>
</dbReference>
<feature type="compositionally biased region" description="Polar residues" evidence="7">
    <location>
        <begin position="8"/>
        <end position="23"/>
    </location>
</feature>
<keyword evidence="1" id="KW-0245">EGF-like domain</keyword>
<sequence>MTYKSLDHPTSSSLKRQEGKPTSASREISVNCLLPVHLRTAPPSPTLRFPLENLGFSDSVVDDMNKDEGCHSVRLPGSSCCNTRLTTYQCSVSQTYRQSYQVNCGTWGWDWQRCTRYRIAYRRAYTTCRRCCTGYTGSSCTEINECHSNELQDCHYCINTPGSFRCTCRDGHRLVNERECRDIDECYEGTNNCTLNEICVNIHGAYYCVCAPGTSISNGVCVPDIPEMTPPAMATEPSSTASWQTQTDKTTDGVTAATDVVTVVSDELTSMTKSTASHPFNTLERRVTFAKKDSTIAVFDSKQHTSRISQHFGQFGRADGEFHRPAGVIVSNLGEIYVADTGNQRIQVFDSSGVFLHLFTTRINGYTKSCPTGIAIVGNMFLVTDPVNNAVNMFDFRGNFTGHFSEDTVFDRPASISVDRTYGIVAISDQLGVRIFTAKGERRAGDILLAGHVGPIANEVACNGRGEILLSCWYDHCIKVYDLNSGFKTRIGDRGIGWVVWSVPAGWGWTDRGKLLCQMQGTDESNSSILGIDSGFVG</sequence>
<reference evidence="9" key="1">
    <citation type="journal article" date="2008" name="Nature">
        <title>The amphioxus genome and the evolution of the chordate karyotype.</title>
        <authorList>
            <consortium name="US DOE Joint Genome Institute (JGI-PGF)"/>
            <person name="Putnam N.H."/>
            <person name="Butts T."/>
            <person name="Ferrier D.E.K."/>
            <person name="Furlong R.F."/>
            <person name="Hellsten U."/>
            <person name="Kawashima T."/>
            <person name="Robinson-Rechavi M."/>
            <person name="Shoguchi E."/>
            <person name="Terry A."/>
            <person name="Yu J.-K."/>
            <person name="Benito-Gutierrez E.L."/>
            <person name="Dubchak I."/>
            <person name="Garcia-Fernandez J."/>
            <person name="Gibson-Brown J.J."/>
            <person name="Grigoriev I.V."/>
            <person name="Horton A.C."/>
            <person name="de Jong P.J."/>
            <person name="Jurka J."/>
            <person name="Kapitonov V.V."/>
            <person name="Kohara Y."/>
            <person name="Kuroki Y."/>
            <person name="Lindquist E."/>
            <person name="Lucas S."/>
            <person name="Osoegawa K."/>
            <person name="Pennacchio L.A."/>
            <person name="Salamov A.A."/>
            <person name="Satou Y."/>
            <person name="Sauka-Spengler T."/>
            <person name="Schmutz J."/>
            <person name="Shin-I T."/>
            <person name="Toyoda A."/>
            <person name="Bronner-Fraser M."/>
            <person name="Fujiyama A."/>
            <person name="Holland L.Z."/>
            <person name="Holland P.W.H."/>
            <person name="Satoh N."/>
            <person name="Rokhsar D.S."/>
        </authorList>
    </citation>
    <scope>NUCLEOTIDE SEQUENCE [LARGE SCALE GENOMIC DNA]</scope>
    <source>
        <strain evidence="9">S238N-H82</strain>
        <tissue evidence="9">Testes</tissue>
    </source>
</reference>
<dbReference type="CDD" id="cd00054">
    <property type="entry name" value="EGF_CA"/>
    <property type="match status" value="2"/>
</dbReference>
<protein>
    <recommendedName>
        <fullName evidence="8">EMI domain-containing protein</fullName>
    </recommendedName>
</protein>
<evidence type="ECO:0000256" key="5">
    <source>
        <dbReference type="ARBA" id="ARBA00023180"/>
    </source>
</evidence>
<dbReference type="PROSITE" id="PS01187">
    <property type="entry name" value="EGF_CA"/>
    <property type="match status" value="1"/>
</dbReference>
<dbReference type="GO" id="GO:0005509">
    <property type="term" value="F:calcium ion binding"/>
    <property type="evidence" value="ECO:0007669"/>
    <property type="project" value="InterPro"/>
</dbReference>
<dbReference type="PROSITE" id="PS51125">
    <property type="entry name" value="NHL"/>
    <property type="match status" value="1"/>
</dbReference>
<keyword evidence="5" id="KW-0325">Glycoprotein</keyword>
<feature type="region of interest" description="Disordered" evidence="7">
    <location>
        <begin position="232"/>
        <end position="251"/>
    </location>
</feature>
<dbReference type="InterPro" id="IPR018097">
    <property type="entry name" value="EGF_Ca-bd_CS"/>
</dbReference>
<evidence type="ECO:0000259" key="8">
    <source>
        <dbReference type="PROSITE" id="PS51041"/>
    </source>
</evidence>
<dbReference type="EMBL" id="GG666467">
    <property type="protein sequence ID" value="EEN68148.1"/>
    <property type="molecule type" value="Genomic_DNA"/>
</dbReference>
<dbReference type="Gene3D" id="2.120.10.30">
    <property type="entry name" value="TolB, C-terminal domain"/>
    <property type="match status" value="1"/>
</dbReference>
<dbReference type="PROSITE" id="PS00010">
    <property type="entry name" value="ASX_HYDROXYL"/>
    <property type="match status" value="1"/>
</dbReference>
<dbReference type="InterPro" id="IPR050952">
    <property type="entry name" value="TRIM-NHL_E3_ligases"/>
</dbReference>
<feature type="compositionally biased region" description="Polar residues" evidence="7">
    <location>
        <begin position="236"/>
        <end position="248"/>
    </location>
</feature>
<dbReference type="InterPro" id="IPR001881">
    <property type="entry name" value="EGF-like_Ca-bd_dom"/>
</dbReference>
<name>C3XUS3_BRAFL</name>
<accession>C3XUS3</accession>
<dbReference type="eggNOG" id="KOG1217">
    <property type="taxonomic scope" value="Eukaryota"/>
</dbReference>
<dbReference type="SMART" id="SM00179">
    <property type="entry name" value="EGF_CA"/>
    <property type="match status" value="2"/>
</dbReference>
<dbReference type="Pfam" id="PF01436">
    <property type="entry name" value="NHL"/>
    <property type="match status" value="1"/>
</dbReference>
<dbReference type="SMART" id="SM00181">
    <property type="entry name" value="EGF"/>
    <property type="match status" value="2"/>
</dbReference>
<gene>
    <name evidence="9" type="ORF">BRAFLDRAFT_125365</name>
</gene>
<evidence type="ECO:0000256" key="1">
    <source>
        <dbReference type="ARBA" id="ARBA00022536"/>
    </source>
</evidence>
<dbReference type="InterPro" id="IPR000742">
    <property type="entry name" value="EGF"/>
</dbReference>
<feature type="region of interest" description="Disordered" evidence="7">
    <location>
        <begin position="1"/>
        <end position="23"/>
    </location>
</feature>
<dbReference type="eggNOG" id="KOG2177">
    <property type="taxonomic scope" value="Eukaryota"/>
</dbReference>
<keyword evidence="2" id="KW-0732">Signal</keyword>
<dbReference type="PANTHER" id="PTHR24104">
    <property type="entry name" value="E3 UBIQUITIN-PROTEIN LIGASE NHLRC1-RELATED"/>
    <property type="match status" value="1"/>
</dbReference>